<evidence type="ECO:0000256" key="2">
    <source>
        <dbReference type="SAM" id="SignalP"/>
    </source>
</evidence>
<dbReference type="KEGG" id="alt:ambt_11335"/>
<feature type="domain" description="Soluble ligand binding" evidence="4">
    <location>
        <begin position="102"/>
        <end position="151"/>
    </location>
</feature>
<feature type="chain" id="PRO_5003332550" evidence="2">
    <location>
        <begin position="22"/>
        <end position="177"/>
    </location>
</feature>
<dbReference type="EMBL" id="CP002339">
    <property type="protein sequence ID" value="AEF03788.1"/>
    <property type="molecule type" value="Genomic_DNA"/>
</dbReference>
<sequence>MSLIRVVFGVMVLSLSFNSIAQSSDYKLDTGDTISIRVHGEPDLTFDTKIGISGKLLYPFLGELNVKTRTTAEVRWLIENGLKGDYLLNPEVDVFIKEYRPFFILGEVQSPKDYPFQPGLTVSQALAVAGGLTERGSQKGIELKRKLEDGTTKIIENVDMDETLQPGDVITIKQSFF</sequence>
<keyword evidence="6" id="KW-1185">Reference proteome</keyword>
<dbReference type="Pfam" id="PF10531">
    <property type="entry name" value="SLBB"/>
    <property type="match status" value="1"/>
</dbReference>
<dbReference type="eggNOG" id="COG1596">
    <property type="taxonomic scope" value="Bacteria"/>
</dbReference>
<dbReference type="AlphaFoldDB" id="F5ZD26"/>
<dbReference type="PANTHER" id="PTHR33619">
    <property type="entry name" value="POLYSACCHARIDE EXPORT PROTEIN GFCE-RELATED"/>
    <property type="match status" value="1"/>
</dbReference>
<name>F5ZD26_ALTNA</name>
<dbReference type="RefSeq" id="WP_013784719.1">
    <property type="nucleotide sequence ID" value="NC_015554.1"/>
</dbReference>
<evidence type="ECO:0000313" key="6">
    <source>
        <dbReference type="Proteomes" id="UP000000683"/>
    </source>
</evidence>
<evidence type="ECO:0000259" key="3">
    <source>
        <dbReference type="Pfam" id="PF02563"/>
    </source>
</evidence>
<feature type="domain" description="Polysaccharide export protein N-terminal" evidence="3">
    <location>
        <begin position="22"/>
        <end position="96"/>
    </location>
</feature>
<evidence type="ECO:0000313" key="5">
    <source>
        <dbReference type="EMBL" id="AEF03788.1"/>
    </source>
</evidence>
<protein>
    <submittedName>
        <fullName evidence="5">Polysaccharide export protein</fullName>
    </submittedName>
</protein>
<feature type="signal peptide" evidence="2">
    <location>
        <begin position="1"/>
        <end position="21"/>
    </location>
</feature>
<reference evidence="5 6" key="1">
    <citation type="journal article" date="2011" name="J. Bacteriol.">
        <title>Complete genome sequence of the polycyclic aromatic hydrocarbon-degrading bacterium Alteromonas sp. strain SN2.</title>
        <authorList>
            <person name="Jin H.M."/>
            <person name="Jeong H."/>
            <person name="Moon E.J."/>
            <person name="Math R.K."/>
            <person name="Lee K."/>
            <person name="Kim H.J."/>
            <person name="Jeon C.O."/>
            <person name="Oh T.K."/>
            <person name="Kim J.F."/>
        </authorList>
    </citation>
    <scope>NUCLEOTIDE SEQUENCE [LARGE SCALE GENOMIC DNA]</scope>
    <source>
        <strain evidence="6">JCM 17741 / KACC 18427 / KCTC 11700BP / SN2</strain>
    </source>
</reference>
<dbReference type="PANTHER" id="PTHR33619:SF3">
    <property type="entry name" value="POLYSACCHARIDE EXPORT PROTEIN GFCE-RELATED"/>
    <property type="match status" value="1"/>
</dbReference>
<dbReference type="Proteomes" id="UP000000683">
    <property type="component" value="Chromosome"/>
</dbReference>
<dbReference type="HOGENOM" id="CLU_038343_5_3_6"/>
<accession>F5ZD26</accession>
<organism evidence="5 6">
    <name type="scientific">Alteromonas naphthalenivorans</name>
    <dbReference type="NCBI Taxonomy" id="715451"/>
    <lineage>
        <taxon>Bacteria</taxon>
        <taxon>Pseudomonadati</taxon>
        <taxon>Pseudomonadota</taxon>
        <taxon>Gammaproteobacteria</taxon>
        <taxon>Alteromonadales</taxon>
        <taxon>Alteromonadaceae</taxon>
        <taxon>Alteromonas/Salinimonas group</taxon>
        <taxon>Alteromonas</taxon>
    </lineage>
</organism>
<dbReference type="GO" id="GO:0015159">
    <property type="term" value="F:polysaccharide transmembrane transporter activity"/>
    <property type="evidence" value="ECO:0007669"/>
    <property type="project" value="InterPro"/>
</dbReference>
<dbReference type="InterPro" id="IPR049712">
    <property type="entry name" value="Poly_export"/>
</dbReference>
<keyword evidence="1 2" id="KW-0732">Signal</keyword>
<evidence type="ECO:0000259" key="4">
    <source>
        <dbReference type="Pfam" id="PF10531"/>
    </source>
</evidence>
<dbReference type="Pfam" id="PF02563">
    <property type="entry name" value="Poly_export"/>
    <property type="match status" value="1"/>
</dbReference>
<proteinExistence type="predicted"/>
<dbReference type="InterPro" id="IPR019554">
    <property type="entry name" value="Soluble_ligand-bd"/>
</dbReference>
<dbReference type="InterPro" id="IPR003715">
    <property type="entry name" value="Poly_export_N"/>
</dbReference>
<gene>
    <name evidence="5" type="ordered locus">ambt_11335</name>
</gene>
<evidence type="ECO:0000256" key="1">
    <source>
        <dbReference type="ARBA" id="ARBA00022729"/>
    </source>
</evidence>
<dbReference type="Gene3D" id="3.10.560.10">
    <property type="entry name" value="Outer membrane lipoprotein wza domain like"/>
    <property type="match status" value="1"/>
</dbReference>